<evidence type="ECO:0000313" key="4">
    <source>
        <dbReference type="Proteomes" id="UP000011713"/>
    </source>
</evidence>
<reference evidence="4" key="1">
    <citation type="journal article" date="2010" name="Science">
        <title>Signatures of adaptation to obligate biotrophy in the Hyaloperonospora arabidopsidis genome.</title>
        <authorList>
            <person name="Baxter L."/>
            <person name="Tripathy S."/>
            <person name="Ishaque N."/>
            <person name="Boot N."/>
            <person name="Cabral A."/>
            <person name="Kemen E."/>
            <person name="Thines M."/>
            <person name="Ah-Fong A."/>
            <person name="Anderson R."/>
            <person name="Badejoko W."/>
            <person name="Bittner-Eddy P."/>
            <person name="Boore J.L."/>
            <person name="Chibucos M.C."/>
            <person name="Coates M."/>
            <person name="Dehal P."/>
            <person name="Delehaunty K."/>
            <person name="Dong S."/>
            <person name="Downton P."/>
            <person name="Dumas B."/>
            <person name="Fabro G."/>
            <person name="Fronick C."/>
            <person name="Fuerstenberg S.I."/>
            <person name="Fulton L."/>
            <person name="Gaulin E."/>
            <person name="Govers F."/>
            <person name="Hughes L."/>
            <person name="Humphray S."/>
            <person name="Jiang R.H."/>
            <person name="Judelson H."/>
            <person name="Kamoun S."/>
            <person name="Kyung K."/>
            <person name="Meijer H."/>
            <person name="Minx P."/>
            <person name="Morris P."/>
            <person name="Nelson J."/>
            <person name="Phuntumart V."/>
            <person name="Qutob D."/>
            <person name="Rehmany A."/>
            <person name="Rougon-Cardoso A."/>
            <person name="Ryden P."/>
            <person name="Torto-Alalibo T."/>
            <person name="Studholme D."/>
            <person name="Wang Y."/>
            <person name="Win J."/>
            <person name="Wood J."/>
            <person name="Clifton S.W."/>
            <person name="Rogers J."/>
            <person name="Van den Ackerveken G."/>
            <person name="Jones J.D."/>
            <person name="McDowell J.M."/>
            <person name="Beynon J."/>
            <person name="Tyler B.M."/>
        </authorList>
    </citation>
    <scope>NUCLEOTIDE SEQUENCE [LARGE SCALE GENOMIC DNA]</scope>
    <source>
        <strain evidence="4">Emoy2</strain>
    </source>
</reference>
<evidence type="ECO:0000313" key="2">
    <source>
        <dbReference type="EMBL" id="BAP69086.1"/>
    </source>
</evidence>
<dbReference type="HOGENOM" id="CLU_786318_0_0_1"/>
<keyword evidence="4" id="KW-1185">Reference proteome</keyword>
<accession>M4BGM5</accession>
<evidence type="ECO:0000313" key="3">
    <source>
        <dbReference type="EnsemblProtists" id="HpaP805446"/>
    </source>
</evidence>
<sequence length="379" mass="43269">MFLRQSVLFTVTFLWNQTESALDNRNKTHAVALNHSSLPRPNENPFDGQTLLELQESATVNATNRVDQEDEARLAISPLIGHLRNNAAIFAANIAVTRKLPPALAFRALRVGKGQADLTTDEVLCILIKYASEYETPIGQERWYNPEKVFSLLVKTRPVDKVLDLFKAAGLQSDATKLRGLLYQDDFSELRKSMNTEWLTSRTKPDVVFGLLGLSKNYTPQPLNLYHWVLYCHQFKQKYGGKASTAKKIAEPLLATKTIPSLLLFREDFPFAHDPHHELMDLVNMIQRALYEGLIETEERISPLLACIHLRWYAQKDVLKLPTEGPFRALKAFTLAYTRRLGIEETAIQVFLRESPEEIFEFLKWISLLEQGSKKLDTL</sequence>
<dbReference type="InParanoid" id="M4BGM5"/>
<dbReference type="EMBL" id="JH598234">
    <property type="status" value="NOT_ANNOTATED_CDS"/>
    <property type="molecule type" value="Genomic_DNA"/>
</dbReference>
<protein>
    <submittedName>
        <fullName evidence="2">RxLR effector candidate protein</fullName>
    </submittedName>
</protein>
<feature type="signal peptide" evidence="1">
    <location>
        <begin position="1"/>
        <end position="20"/>
    </location>
</feature>
<reference evidence="2" key="2">
    <citation type="journal article" date="2014" name="PLoS Pathog.">
        <title>Expression profiling during arabidopsis/downy mildew interaction reveals a highly-expressed effector that attenuates responses to salicylic acid.</title>
        <authorList>
            <person name="Asai S."/>
            <person name="Rallapalli G."/>
            <person name="Piquerez S.J.M."/>
            <person name="Caillaud M.C."/>
            <person name="Furzer O.J."/>
            <person name="Ishaque N."/>
            <person name="Wirthmueller L."/>
            <person name="Fabro G."/>
            <person name="Shirasu K."/>
            <person name="Jones J.D.G."/>
        </authorList>
    </citation>
    <scope>NUCLEOTIDE SEQUENCE</scope>
    <source>
        <strain evidence="2">Emoy2</strain>
    </source>
</reference>
<feature type="chain" id="PRO_5009704475" evidence="1">
    <location>
        <begin position="21"/>
        <end position="379"/>
    </location>
</feature>
<dbReference type="AlphaFoldDB" id="M4BGM5"/>
<dbReference type="Proteomes" id="UP000011713">
    <property type="component" value="Unassembled WGS sequence"/>
</dbReference>
<name>M4BGM5_HYAAE</name>
<dbReference type="EMBL" id="AB922510">
    <property type="protein sequence ID" value="BAP69086.1"/>
    <property type="molecule type" value="mRNA"/>
</dbReference>
<reference evidence="3" key="3">
    <citation type="submission" date="2015-06" db="UniProtKB">
        <authorList>
            <consortium name="EnsemblProtists"/>
        </authorList>
    </citation>
    <scope>IDENTIFICATION</scope>
    <source>
        <strain evidence="3">Emoy2</strain>
    </source>
</reference>
<keyword evidence="1" id="KW-0732">Signal</keyword>
<proteinExistence type="evidence at transcript level"/>
<evidence type="ECO:0000256" key="1">
    <source>
        <dbReference type="SAM" id="SignalP"/>
    </source>
</evidence>
<gene>
    <name evidence="2" type="primary">HaRxLL423</name>
</gene>
<dbReference type="EnsemblProtists" id="HpaT805446">
    <property type="protein sequence ID" value="HpaP805446"/>
    <property type="gene ID" value="HpaG805446"/>
</dbReference>
<organism evidence="3 4">
    <name type="scientific">Hyaloperonospora arabidopsidis (strain Emoy2)</name>
    <name type="common">Downy mildew agent</name>
    <name type="synonym">Peronospora arabidopsidis</name>
    <dbReference type="NCBI Taxonomy" id="559515"/>
    <lineage>
        <taxon>Eukaryota</taxon>
        <taxon>Sar</taxon>
        <taxon>Stramenopiles</taxon>
        <taxon>Oomycota</taxon>
        <taxon>Peronosporomycetes</taxon>
        <taxon>Peronosporales</taxon>
        <taxon>Peronosporaceae</taxon>
        <taxon>Hyaloperonospora</taxon>
    </lineage>
</organism>
<dbReference type="VEuPathDB" id="FungiDB:HpaG805446"/>